<protein>
    <submittedName>
        <fullName evidence="2">Uncharacterized protein</fullName>
    </submittedName>
</protein>
<evidence type="ECO:0000313" key="3">
    <source>
        <dbReference type="Proteomes" id="UP000809273"/>
    </source>
</evidence>
<dbReference type="PROSITE" id="PS51257">
    <property type="entry name" value="PROKAR_LIPOPROTEIN"/>
    <property type="match status" value="1"/>
</dbReference>
<dbReference type="Proteomes" id="UP000809273">
    <property type="component" value="Unassembled WGS sequence"/>
</dbReference>
<keyword evidence="1" id="KW-0175">Coiled coil</keyword>
<sequence length="78" mass="8849">MKRGLVAFVSVFFLAAVIISTFGCAPDAGKMYKEKRTEVENKELRERVTQLEKEVASLKKELRNCLESRIESLGPETE</sequence>
<comment type="caution">
    <text evidence="2">The sequence shown here is derived from an EMBL/GenBank/DDBJ whole genome shotgun (WGS) entry which is preliminary data.</text>
</comment>
<name>A0A9D8KH01_9DELT</name>
<dbReference type="EMBL" id="JAFGIX010000073">
    <property type="protein sequence ID" value="MBN1574313.1"/>
    <property type="molecule type" value="Genomic_DNA"/>
</dbReference>
<organism evidence="2 3">
    <name type="scientific">Candidatus Zymogenus saltonus</name>
    <dbReference type="NCBI Taxonomy" id="2844893"/>
    <lineage>
        <taxon>Bacteria</taxon>
        <taxon>Deltaproteobacteria</taxon>
        <taxon>Candidatus Zymogenia</taxon>
        <taxon>Candidatus Zymogeniales</taxon>
        <taxon>Candidatus Zymogenaceae</taxon>
        <taxon>Candidatus Zymogenus</taxon>
    </lineage>
</organism>
<dbReference type="AlphaFoldDB" id="A0A9D8KH01"/>
<evidence type="ECO:0000313" key="2">
    <source>
        <dbReference type="EMBL" id="MBN1574313.1"/>
    </source>
</evidence>
<feature type="coiled-coil region" evidence="1">
    <location>
        <begin position="34"/>
        <end position="68"/>
    </location>
</feature>
<evidence type="ECO:0000256" key="1">
    <source>
        <dbReference type="SAM" id="Coils"/>
    </source>
</evidence>
<proteinExistence type="predicted"/>
<reference evidence="2" key="2">
    <citation type="submission" date="2021-01" db="EMBL/GenBank/DDBJ databases">
        <authorList>
            <person name="Hahn C.R."/>
            <person name="Youssef N.H."/>
            <person name="Elshahed M."/>
        </authorList>
    </citation>
    <scope>NUCLEOTIDE SEQUENCE</scope>
    <source>
        <strain evidence="2">Zod_Metabat.24</strain>
    </source>
</reference>
<gene>
    <name evidence="2" type="ORF">JW984_14030</name>
</gene>
<accession>A0A9D8KH01</accession>
<reference evidence="2" key="1">
    <citation type="journal article" date="2021" name="Environ. Microbiol.">
        <title>Genomic characterization of three novel Desulfobacterota classes expand the metabolic and phylogenetic diversity of the phylum.</title>
        <authorList>
            <person name="Murphy C.L."/>
            <person name="Biggerstaff J."/>
            <person name="Eichhorn A."/>
            <person name="Ewing E."/>
            <person name="Shahan R."/>
            <person name="Soriano D."/>
            <person name="Stewart S."/>
            <person name="VanMol K."/>
            <person name="Walker R."/>
            <person name="Walters P."/>
            <person name="Elshahed M.S."/>
            <person name="Youssef N.H."/>
        </authorList>
    </citation>
    <scope>NUCLEOTIDE SEQUENCE</scope>
    <source>
        <strain evidence="2">Zod_Metabat.24</strain>
    </source>
</reference>